<dbReference type="GO" id="GO:0004126">
    <property type="term" value="F:cytidine deaminase activity"/>
    <property type="evidence" value="ECO:0007669"/>
    <property type="project" value="UniProtKB-EC"/>
</dbReference>
<keyword evidence="6 12" id="KW-0479">Metal-binding</keyword>
<evidence type="ECO:0000256" key="5">
    <source>
        <dbReference type="ARBA" id="ARBA00018266"/>
    </source>
</evidence>
<evidence type="ECO:0000256" key="7">
    <source>
        <dbReference type="ARBA" id="ARBA00022801"/>
    </source>
</evidence>
<keyword evidence="15" id="KW-1185">Reference proteome</keyword>
<organism evidence="14 15">
    <name type="scientific">Marinomonas sargassi</name>
    <dbReference type="NCBI Taxonomy" id="2984494"/>
    <lineage>
        <taxon>Bacteria</taxon>
        <taxon>Pseudomonadati</taxon>
        <taxon>Pseudomonadota</taxon>
        <taxon>Gammaproteobacteria</taxon>
        <taxon>Oceanospirillales</taxon>
        <taxon>Oceanospirillaceae</taxon>
        <taxon>Marinomonas</taxon>
    </lineage>
</organism>
<evidence type="ECO:0000259" key="13">
    <source>
        <dbReference type="PROSITE" id="PS51747"/>
    </source>
</evidence>
<evidence type="ECO:0000256" key="10">
    <source>
        <dbReference type="ARBA" id="ARBA00049252"/>
    </source>
</evidence>
<evidence type="ECO:0000256" key="1">
    <source>
        <dbReference type="ARBA" id="ARBA00001947"/>
    </source>
</evidence>
<evidence type="ECO:0000313" key="14">
    <source>
        <dbReference type="EMBL" id="MCV2401744.1"/>
    </source>
</evidence>
<dbReference type="NCBIfam" id="NF004064">
    <property type="entry name" value="PRK05578.1"/>
    <property type="match status" value="1"/>
</dbReference>
<keyword evidence="8 12" id="KW-0862">Zinc</keyword>
<comment type="catalytic activity">
    <reaction evidence="11 12">
        <text>cytidine + H2O + H(+) = uridine + NH4(+)</text>
        <dbReference type="Rhea" id="RHEA:16069"/>
        <dbReference type="ChEBI" id="CHEBI:15377"/>
        <dbReference type="ChEBI" id="CHEBI:15378"/>
        <dbReference type="ChEBI" id="CHEBI:16704"/>
        <dbReference type="ChEBI" id="CHEBI:17562"/>
        <dbReference type="ChEBI" id="CHEBI:28938"/>
        <dbReference type="EC" id="3.5.4.5"/>
    </reaction>
</comment>
<name>A0ABT2YPW5_9GAMM</name>
<dbReference type="Proteomes" id="UP001209713">
    <property type="component" value="Unassembled WGS sequence"/>
</dbReference>
<sequence>MVNEPKEPTMNMSLFEMAKSSMGKAYAPYSKFFVGAALVTPNGKTFAGCNVENAAYPEGVCAEAGAISAMVLDGETKIQEIYVMGQGDALVTPCGGCRQKIREFSTPDTQIHVCDSEGIRKTLSMEELLPFSFGPENLG</sequence>
<evidence type="ECO:0000256" key="11">
    <source>
        <dbReference type="ARBA" id="ARBA00049558"/>
    </source>
</evidence>
<proteinExistence type="inferred from homology"/>
<comment type="function">
    <text evidence="2 12">This enzyme scavenges exogenous and endogenous cytidine and 2'-deoxycytidine for UMP synthesis.</text>
</comment>
<dbReference type="PANTHER" id="PTHR11644:SF2">
    <property type="entry name" value="CYTIDINE DEAMINASE"/>
    <property type="match status" value="1"/>
</dbReference>
<comment type="caution">
    <text evidence="14">The sequence shown here is derived from an EMBL/GenBank/DDBJ whole genome shotgun (WGS) entry which is preliminary data.</text>
</comment>
<accession>A0ABT2YPW5</accession>
<dbReference type="RefSeq" id="WP_263529118.1">
    <property type="nucleotide sequence ID" value="NZ_JAOVZB010000001.1"/>
</dbReference>
<evidence type="ECO:0000256" key="6">
    <source>
        <dbReference type="ARBA" id="ARBA00022723"/>
    </source>
</evidence>
<comment type="catalytic activity">
    <reaction evidence="10 12">
        <text>2'-deoxycytidine + H2O + H(+) = 2'-deoxyuridine + NH4(+)</text>
        <dbReference type="Rhea" id="RHEA:13433"/>
        <dbReference type="ChEBI" id="CHEBI:15377"/>
        <dbReference type="ChEBI" id="CHEBI:15378"/>
        <dbReference type="ChEBI" id="CHEBI:15698"/>
        <dbReference type="ChEBI" id="CHEBI:16450"/>
        <dbReference type="ChEBI" id="CHEBI:28938"/>
        <dbReference type="EC" id="3.5.4.5"/>
    </reaction>
</comment>
<evidence type="ECO:0000256" key="3">
    <source>
        <dbReference type="ARBA" id="ARBA00006576"/>
    </source>
</evidence>
<evidence type="ECO:0000256" key="4">
    <source>
        <dbReference type="ARBA" id="ARBA00012783"/>
    </source>
</evidence>
<dbReference type="EC" id="3.5.4.5" evidence="4 12"/>
<protein>
    <recommendedName>
        <fullName evidence="5 12">Cytidine deaminase</fullName>
        <ecNumber evidence="4 12">3.5.4.5</ecNumber>
    </recommendedName>
    <alternativeName>
        <fullName evidence="9 12">Cytidine aminohydrolase</fullName>
    </alternativeName>
</protein>
<dbReference type="SUPFAM" id="SSF53927">
    <property type="entry name" value="Cytidine deaminase-like"/>
    <property type="match status" value="1"/>
</dbReference>
<evidence type="ECO:0000256" key="12">
    <source>
        <dbReference type="RuleBase" id="RU364006"/>
    </source>
</evidence>
<dbReference type="NCBIfam" id="TIGR01354">
    <property type="entry name" value="cyt_deam_tetra"/>
    <property type="match status" value="1"/>
</dbReference>
<dbReference type="PROSITE" id="PS51747">
    <property type="entry name" value="CYT_DCMP_DEAMINASES_2"/>
    <property type="match status" value="1"/>
</dbReference>
<evidence type="ECO:0000313" key="15">
    <source>
        <dbReference type="Proteomes" id="UP001209713"/>
    </source>
</evidence>
<evidence type="ECO:0000256" key="8">
    <source>
        <dbReference type="ARBA" id="ARBA00022833"/>
    </source>
</evidence>
<dbReference type="InterPro" id="IPR050202">
    <property type="entry name" value="Cyt/Deoxycyt_deaminase"/>
</dbReference>
<comment type="similarity">
    <text evidence="3 12">Belongs to the cytidine and deoxycytidylate deaminase family.</text>
</comment>
<dbReference type="Gene3D" id="3.40.140.10">
    <property type="entry name" value="Cytidine Deaminase, domain 2"/>
    <property type="match status" value="1"/>
</dbReference>
<dbReference type="EMBL" id="JAOVZB010000001">
    <property type="protein sequence ID" value="MCV2401744.1"/>
    <property type="molecule type" value="Genomic_DNA"/>
</dbReference>
<dbReference type="PANTHER" id="PTHR11644">
    <property type="entry name" value="CYTIDINE DEAMINASE"/>
    <property type="match status" value="1"/>
</dbReference>
<evidence type="ECO:0000256" key="9">
    <source>
        <dbReference type="ARBA" id="ARBA00032005"/>
    </source>
</evidence>
<dbReference type="PROSITE" id="PS00903">
    <property type="entry name" value="CYT_DCMP_DEAMINASES_1"/>
    <property type="match status" value="1"/>
</dbReference>
<dbReference type="InterPro" id="IPR016192">
    <property type="entry name" value="APOBEC/CMP_deaminase_Zn-bd"/>
</dbReference>
<feature type="domain" description="CMP/dCMP-type deaminase" evidence="13">
    <location>
        <begin position="9"/>
        <end position="136"/>
    </location>
</feature>
<comment type="cofactor">
    <cofactor evidence="1 12">
        <name>Zn(2+)</name>
        <dbReference type="ChEBI" id="CHEBI:29105"/>
    </cofactor>
</comment>
<dbReference type="InterPro" id="IPR016193">
    <property type="entry name" value="Cytidine_deaminase-like"/>
</dbReference>
<dbReference type="CDD" id="cd01283">
    <property type="entry name" value="cytidine_deaminase"/>
    <property type="match status" value="1"/>
</dbReference>
<reference evidence="14 15" key="1">
    <citation type="submission" date="2022-10" db="EMBL/GenBank/DDBJ databases">
        <title>Marinomonas transparenta sp. nov. and Marinomonas sargassi sp. nov., isolated from marine alga (Sargassum natans (L.) Gaillon).</title>
        <authorList>
            <person name="Wang Y."/>
        </authorList>
    </citation>
    <scope>NUCLEOTIDE SEQUENCE [LARGE SCALE GENOMIC DNA]</scope>
    <source>
        <strain evidence="14 15">C2222</strain>
    </source>
</reference>
<dbReference type="InterPro" id="IPR002125">
    <property type="entry name" value="CMP_dCMP_dom"/>
</dbReference>
<gene>
    <name evidence="14" type="primary">cdd</name>
    <name evidence="14" type="ORF">OFY17_02490</name>
</gene>
<evidence type="ECO:0000256" key="2">
    <source>
        <dbReference type="ARBA" id="ARBA00003949"/>
    </source>
</evidence>
<dbReference type="Pfam" id="PF00383">
    <property type="entry name" value="dCMP_cyt_deam_1"/>
    <property type="match status" value="1"/>
</dbReference>
<dbReference type="InterPro" id="IPR006262">
    <property type="entry name" value="Cyt_deam_tetra"/>
</dbReference>
<keyword evidence="7 12" id="KW-0378">Hydrolase</keyword>